<reference evidence="3 4" key="1">
    <citation type="journal article" date="2015" name="Science">
        <title>Genetic determinants of in vivo fitness and diet responsiveness in multiple human gut Bacteroides.</title>
        <authorList>
            <person name="Wu M."/>
            <person name="McNulty N.P."/>
            <person name="Rodionov D.A."/>
            <person name="Khoroshkin M.S."/>
            <person name="Griffin N.W."/>
            <person name="Cheng J."/>
            <person name="Latreille P."/>
            <person name="Kerstetter R.A."/>
            <person name="Terrapon N."/>
            <person name="Henrissat B."/>
            <person name="Osterman A.L."/>
            <person name="Gordon J.I."/>
        </authorList>
    </citation>
    <scope>NUCLEOTIDE SEQUENCE [LARGE SCALE GENOMIC DNA]</scope>
    <source>
        <strain evidence="3 4">WH2</strain>
    </source>
</reference>
<protein>
    <recommendedName>
        <fullName evidence="5">ATP-binding protein</fullName>
    </recommendedName>
</protein>
<dbReference type="PATRIC" id="fig|246787.4.peg.3452"/>
<feature type="domain" description="AAA" evidence="1">
    <location>
        <begin position="18"/>
        <end position="152"/>
    </location>
</feature>
<gene>
    <name evidence="3" type="ORF">BcellWH2_03337</name>
</gene>
<evidence type="ECO:0000313" key="4">
    <source>
        <dbReference type="Proteomes" id="UP000061809"/>
    </source>
</evidence>
<dbReference type="RefSeq" id="WP_029426636.1">
    <property type="nucleotide sequence ID" value="NZ_CP012801.1"/>
</dbReference>
<dbReference type="AlphaFoldDB" id="A0A0P0GKU4"/>
<evidence type="ECO:0000313" key="3">
    <source>
        <dbReference type="EMBL" id="ALJ60570.1"/>
    </source>
</evidence>
<evidence type="ECO:0000259" key="1">
    <source>
        <dbReference type="Pfam" id="PF13173"/>
    </source>
</evidence>
<dbReference type="Pfam" id="PF13173">
    <property type="entry name" value="AAA_14"/>
    <property type="match status" value="1"/>
</dbReference>
<dbReference type="InterPro" id="IPR027417">
    <property type="entry name" value="P-loop_NTPase"/>
</dbReference>
<name>A0A0P0GKU4_9BACE</name>
<dbReference type="KEGG" id="bcel:BcellWH2_03337"/>
<sequence>MKRLLIEELILWKNKQGRKPLILQGARQVGKTWLLKTFGAECFEEICYINFEQNNSVNHIFEGSINPERIIEQLSVFHGKRIQPEKTLIIFDEVQEVPRALTSLKYFTEEAPEYAICCAGSLLGVALHQGTSFPVGKVEFLTLQPLSFREFLLANGEELLLNYVMNGNLDTNAFTEKLQEHLKRYFIIGGMPAAVQSWLDTQDFFEVEKIQEQLLSAYEGDFSKHAPSNLIAKIRYVWQSIPSQLAKENKKFVYGMVREGARAREYEDTLMWLHDTGLIRRIYRVRKPDVPLKAYEDLQSFKVFLLDVGLLRVMSGLSPKVFIEGSRIFEEFKGALTEQYVLQELSLFPQLNANYYWTSDANAEVDFLFSDGLYAYPLEAKAGNNVHAKSLKVYDKEYNPQLLFRTSLLPYEKNGKLVNIPLYLLFALPKVLTL</sequence>
<accession>A0A0P0GKU4</accession>
<evidence type="ECO:0008006" key="5">
    <source>
        <dbReference type="Google" id="ProtNLM"/>
    </source>
</evidence>
<dbReference type="Proteomes" id="UP000061809">
    <property type="component" value="Chromosome"/>
</dbReference>
<dbReference type="InterPro" id="IPR041682">
    <property type="entry name" value="AAA_14"/>
</dbReference>
<proteinExistence type="predicted"/>
<evidence type="ECO:0000259" key="2">
    <source>
        <dbReference type="Pfam" id="PF13635"/>
    </source>
</evidence>
<dbReference type="PANTHER" id="PTHR33295:SF7">
    <property type="entry name" value="ATPASE"/>
    <property type="match status" value="1"/>
</dbReference>
<organism evidence="3 4">
    <name type="scientific">Bacteroides cellulosilyticus</name>
    <dbReference type="NCBI Taxonomy" id="246787"/>
    <lineage>
        <taxon>Bacteria</taxon>
        <taxon>Pseudomonadati</taxon>
        <taxon>Bacteroidota</taxon>
        <taxon>Bacteroidia</taxon>
        <taxon>Bacteroidales</taxon>
        <taxon>Bacteroidaceae</taxon>
        <taxon>Bacteroides</taxon>
    </lineage>
</organism>
<feature type="domain" description="DUF4143" evidence="2">
    <location>
        <begin position="220"/>
        <end position="383"/>
    </location>
</feature>
<dbReference type="Pfam" id="PF13635">
    <property type="entry name" value="DUF4143"/>
    <property type="match status" value="1"/>
</dbReference>
<dbReference type="EMBL" id="CP012801">
    <property type="protein sequence ID" value="ALJ60570.1"/>
    <property type="molecule type" value="Genomic_DNA"/>
</dbReference>
<dbReference type="SUPFAM" id="SSF52540">
    <property type="entry name" value="P-loop containing nucleoside triphosphate hydrolases"/>
    <property type="match status" value="1"/>
</dbReference>
<dbReference type="PANTHER" id="PTHR33295">
    <property type="entry name" value="ATPASE"/>
    <property type="match status" value="1"/>
</dbReference>
<dbReference type="InterPro" id="IPR025420">
    <property type="entry name" value="DUF4143"/>
</dbReference>